<dbReference type="PANTHER" id="PTHR18945">
    <property type="entry name" value="NEUROTRANSMITTER GATED ION CHANNEL"/>
    <property type="match status" value="1"/>
</dbReference>
<feature type="compositionally biased region" description="Polar residues" evidence="15">
    <location>
        <begin position="398"/>
        <end position="407"/>
    </location>
</feature>
<keyword evidence="8" id="KW-1015">Disulfide bond</keyword>
<feature type="chain" id="PRO_5022247931" evidence="14">
    <location>
        <begin position="24"/>
        <end position="611"/>
    </location>
</feature>
<dbReference type="FunFam" id="2.70.170.10:FF:000005">
    <property type="entry name" value="Neuronal nicotinic acetylcholine receptor alpha4 subunit"/>
    <property type="match status" value="1"/>
</dbReference>
<dbReference type="EMBL" id="MG973310">
    <property type="protein sequence ID" value="AWJ68163.1"/>
    <property type="molecule type" value="mRNA"/>
</dbReference>
<dbReference type="InterPro" id="IPR006029">
    <property type="entry name" value="Neurotrans-gated_channel_TM"/>
</dbReference>
<dbReference type="NCBIfam" id="TIGR00860">
    <property type="entry name" value="LIC"/>
    <property type="match status" value="1"/>
</dbReference>
<dbReference type="Pfam" id="PF02931">
    <property type="entry name" value="Neur_chan_LBD"/>
    <property type="match status" value="1"/>
</dbReference>
<dbReference type="InterPro" id="IPR038050">
    <property type="entry name" value="Neuro_actylchol_rec"/>
</dbReference>
<keyword evidence="9 18" id="KW-0675">Receptor</keyword>
<comment type="subcellular location">
    <subcellularLocation>
        <location evidence="13">Synaptic cell membrane</location>
        <topology evidence="13">Multi-pass membrane protein</topology>
    </subcellularLocation>
</comment>
<evidence type="ECO:0000259" key="16">
    <source>
        <dbReference type="Pfam" id="PF02931"/>
    </source>
</evidence>
<dbReference type="CDD" id="cd18997">
    <property type="entry name" value="LGIC_ECD_nAChR"/>
    <property type="match status" value="1"/>
</dbReference>
<keyword evidence="1 14" id="KW-0813">Transport</keyword>
<dbReference type="InterPro" id="IPR006201">
    <property type="entry name" value="Neur_channel"/>
</dbReference>
<dbReference type="InterPro" id="IPR036734">
    <property type="entry name" value="Neur_chan_lig-bd_sf"/>
</dbReference>
<keyword evidence="3 14" id="KW-0812">Transmembrane</keyword>
<dbReference type="GO" id="GO:0022848">
    <property type="term" value="F:acetylcholine-gated monoatomic cation-selective channel activity"/>
    <property type="evidence" value="ECO:0007669"/>
    <property type="project" value="InterPro"/>
</dbReference>
<feature type="domain" description="Neurotransmitter-gated ion-channel ligand-binding" evidence="16">
    <location>
        <begin position="26"/>
        <end position="233"/>
    </location>
</feature>
<dbReference type="PROSITE" id="PS00236">
    <property type="entry name" value="NEUROTR_ION_CHANNEL"/>
    <property type="match status" value="1"/>
</dbReference>
<keyword evidence="7 14" id="KW-0472">Membrane</keyword>
<protein>
    <submittedName>
        <fullName evidence="18">Putative nicotinic acetylcholine receptor 12</fullName>
    </submittedName>
</protein>
<feature type="transmembrane region" description="Helical" evidence="14">
    <location>
        <begin position="265"/>
        <end position="283"/>
    </location>
</feature>
<keyword evidence="12 14" id="KW-0407">Ion channel</keyword>
<feature type="signal peptide" evidence="14">
    <location>
        <begin position="1"/>
        <end position="23"/>
    </location>
</feature>
<keyword evidence="4 14" id="KW-1133">Transmembrane helix</keyword>
<evidence type="ECO:0000256" key="11">
    <source>
        <dbReference type="ARBA" id="ARBA00023286"/>
    </source>
</evidence>
<keyword evidence="6 14" id="KW-0406">Ion transport</keyword>
<feature type="region of interest" description="Disordered" evidence="15">
    <location>
        <begin position="394"/>
        <end position="414"/>
    </location>
</feature>
<dbReference type="InterPro" id="IPR018000">
    <property type="entry name" value="Neurotransmitter_ion_chnl_CS"/>
</dbReference>
<dbReference type="PRINTS" id="PR00254">
    <property type="entry name" value="NICOTINICR"/>
</dbReference>
<dbReference type="FunFam" id="1.20.58.390:FF:000073">
    <property type="entry name" value="Neuronal acetylcholine receptor subunit alpha-9-II"/>
    <property type="match status" value="1"/>
</dbReference>
<evidence type="ECO:0000259" key="17">
    <source>
        <dbReference type="Pfam" id="PF02932"/>
    </source>
</evidence>
<reference evidence="18" key="1">
    <citation type="submission" date="2018-02" db="EMBL/GenBank/DDBJ databases">
        <title>Hirudo verbana central nervous system transcriptome analysis of ion channel and receptor content.</title>
        <authorList>
            <person name="Northcutt A.J."/>
            <person name="Schulz D.J."/>
            <person name="Mesce K.A."/>
        </authorList>
    </citation>
    <scope>NUCLEOTIDE SEQUENCE</scope>
</reference>
<evidence type="ECO:0000256" key="10">
    <source>
        <dbReference type="ARBA" id="ARBA00023180"/>
    </source>
</evidence>
<accession>A0A2S1WLX5</accession>
<evidence type="ECO:0000256" key="14">
    <source>
        <dbReference type="RuleBase" id="RU000687"/>
    </source>
</evidence>
<evidence type="ECO:0000256" key="2">
    <source>
        <dbReference type="ARBA" id="ARBA00022475"/>
    </source>
</evidence>
<evidence type="ECO:0000256" key="12">
    <source>
        <dbReference type="ARBA" id="ARBA00023303"/>
    </source>
</evidence>
<dbReference type="InterPro" id="IPR002394">
    <property type="entry name" value="Nicotinic_acetylcholine_rcpt"/>
</dbReference>
<evidence type="ECO:0000256" key="15">
    <source>
        <dbReference type="SAM" id="MobiDB-lite"/>
    </source>
</evidence>
<evidence type="ECO:0000256" key="7">
    <source>
        <dbReference type="ARBA" id="ARBA00023136"/>
    </source>
</evidence>
<feature type="transmembrane region" description="Helical" evidence="14">
    <location>
        <begin position="234"/>
        <end position="259"/>
    </location>
</feature>
<keyword evidence="10" id="KW-0325">Glycoprotein</keyword>
<dbReference type="CDD" id="cd19051">
    <property type="entry name" value="LGIC_TM_cation"/>
    <property type="match status" value="1"/>
</dbReference>
<dbReference type="Gene3D" id="2.70.170.10">
    <property type="entry name" value="Neurotransmitter-gated ion-channel ligand-binding domain"/>
    <property type="match status" value="1"/>
</dbReference>
<dbReference type="Gene3D" id="1.20.58.390">
    <property type="entry name" value="Neurotransmitter-gated ion-channel transmembrane domain"/>
    <property type="match status" value="2"/>
</dbReference>
<dbReference type="InterPro" id="IPR036719">
    <property type="entry name" value="Neuro-gated_channel_TM_sf"/>
</dbReference>
<dbReference type="AlphaFoldDB" id="A0A2S1WLX5"/>
<keyword evidence="2" id="KW-1003">Cell membrane</keyword>
<sequence length="611" mass="69720">MERYFGLKIGFIVMLSLIEEIQGDAEYRLISDLMKGYDLRVRPSTNYSQPLNVTFGLALSQIIDVDEKNQIITTNCWLNQAWIDSKLRWTPEEYEGMKVIRLPYDIIWKPDILLYNNADVSSYRSSISTNVIVTSDGNVTWLSMVIFRSSCAVDVKYFPFDEQNCTMLFASWTYDGFQLNLDKVGENGDMSNYIRNSEWTLVKLHAVKNIAYYSCCEEPYPDVTYTIQIRRKPLFYVFNMILPCLLITLVALLGFYIPSDSGEKVTMGITTLLSMTVFLMLVAENMPPTSDVLPLVGLYYGITIVIVSLATAMTAFTLNIHHMGNEGKPVSPLVRLICLRVLARVLFMDARWNEQTSKCSTFKQCCPRRGQNNKNNSASKKFDFKDMRRQEHDYKQMKASSASQTAEATKKDRSMQIPLSENVNSSNNINPAELNLKSPNFVFPTSKFDYSFNSFSRTNNRERPLSFRSTRNFHAEDSNKPIELLIRQEWGRIMDALSRIHHFIDLTETRASEKERRDACKKEWQRVALVVDRVLLLSFTFATLAITAAMLLHAPLAYDFIFGSAIDDANFLYSRKPINLDSENKTLGSNSSFSGSDLRTFNGSVNSTHGG</sequence>
<evidence type="ECO:0000256" key="3">
    <source>
        <dbReference type="ARBA" id="ARBA00022692"/>
    </source>
</evidence>
<dbReference type="GO" id="GO:0004888">
    <property type="term" value="F:transmembrane signaling receptor activity"/>
    <property type="evidence" value="ECO:0007669"/>
    <property type="project" value="InterPro"/>
</dbReference>
<evidence type="ECO:0000256" key="6">
    <source>
        <dbReference type="ARBA" id="ARBA00023065"/>
    </source>
</evidence>
<dbReference type="SUPFAM" id="SSF90112">
    <property type="entry name" value="Neurotransmitter-gated ion-channel transmembrane pore"/>
    <property type="match status" value="1"/>
</dbReference>
<keyword evidence="5" id="KW-0770">Synapse</keyword>
<evidence type="ECO:0000313" key="18">
    <source>
        <dbReference type="EMBL" id="AWJ68163.1"/>
    </source>
</evidence>
<feature type="domain" description="Neurotransmitter-gated ion-channel transmembrane" evidence="17">
    <location>
        <begin position="240"/>
        <end position="550"/>
    </location>
</feature>
<dbReference type="PRINTS" id="PR00252">
    <property type="entry name" value="NRIONCHANNEL"/>
</dbReference>
<comment type="similarity">
    <text evidence="14">Belongs to the ligand-gated ion channel (TC 1.A.9) family.</text>
</comment>
<evidence type="ECO:0000256" key="1">
    <source>
        <dbReference type="ARBA" id="ARBA00022448"/>
    </source>
</evidence>
<evidence type="ECO:0000256" key="8">
    <source>
        <dbReference type="ARBA" id="ARBA00023157"/>
    </source>
</evidence>
<proteinExistence type="evidence at transcript level"/>
<organism evidence="18">
    <name type="scientific">Hirudo verbana</name>
    <dbReference type="NCBI Taxonomy" id="311461"/>
    <lineage>
        <taxon>Eukaryota</taxon>
        <taxon>Metazoa</taxon>
        <taxon>Spiralia</taxon>
        <taxon>Lophotrochozoa</taxon>
        <taxon>Annelida</taxon>
        <taxon>Clitellata</taxon>
        <taxon>Hirudinea</taxon>
        <taxon>Hirudinida</taxon>
        <taxon>Hirudiniformes</taxon>
        <taxon>Hirudinidae</taxon>
        <taxon>Hirudo</taxon>
    </lineage>
</organism>
<dbReference type="Pfam" id="PF02932">
    <property type="entry name" value="Neur_chan_memb"/>
    <property type="match status" value="1"/>
</dbReference>
<keyword evidence="11" id="KW-1071">Ligand-gated ion channel</keyword>
<evidence type="ECO:0000256" key="9">
    <source>
        <dbReference type="ARBA" id="ARBA00023170"/>
    </source>
</evidence>
<feature type="transmembrane region" description="Helical" evidence="14">
    <location>
        <begin position="295"/>
        <end position="318"/>
    </location>
</feature>
<keyword evidence="14" id="KW-0732">Signal</keyword>
<name>A0A2S1WLX5_9ANNE</name>
<evidence type="ECO:0000256" key="4">
    <source>
        <dbReference type="ARBA" id="ARBA00022989"/>
    </source>
</evidence>
<dbReference type="GO" id="GO:0045211">
    <property type="term" value="C:postsynaptic membrane"/>
    <property type="evidence" value="ECO:0007669"/>
    <property type="project" value="InterPro"/>
</dbReference>
<evidence type="ECO:0000256" key="13">
    <source>
        <dbReference type="ARBA" id="ARBA00034099"/>
    </source>
</evidence>
<evidence type="ECO:0000256" key="5">
    <source>
        <dbReference type="ARBA" id="ARBA00023018"/>
    </source>
</evidence>
<dbReference type="SUPFAM" id="SSF63712">
    <property type="entry name" value="Nicotinic receptor ligand binding domain-like"/>
    <property type="match status" value="1"/>
</dbReference>
<feature type="transmembrane region" description="Helical" evidence="14">
    <location>
        <begin position="534"/>
        <end position="554"/>
    </location>
</feature>
<dbReference type="InterPro" id="IPR006202">
    <property type="entry name" value="Neur_chan_lig-bd"/>
</dbReference>